<evidence type="ECO:0000256" key="2">
    <source>
        <dbReference type="ARBA" id="ARBA00023235"/>
    </source>
</evidence>
<dbReference type="NCBIfam" id="TIGR00093">
    <property type="entry name" value="pseudouridine synthase"/>
    <property type="match status" value="1"/>
</dbReference>
<evidence type="ECO:0000256" key="3">
    <source>
        <dbReference type="PROSITE-ProRule" id="PRU00182"/>
    </source>
</evidence>
<dbReference type="EC" id="5.4.99.-" evidence="4"/>
<dbReference type="Gene3D" id="3.10.290.10">
    <property type="entry name" value="RNA-binding S4 domain"/>
    <property type="match status" value="1"/>
</dbReference>
<dbReference type="InterPro" id="IPR042092">
    <property type="entry name" value="PsdUridine_s_RsuA/RluB/E/F_cat"/>
</dbReference>
<dbReference type="GO" id="GO:0009982">
    <property type="term" value="F:pseudouridine synthase activity"/>
    <property type="evidence" value="ECO:0007669"/>
    <property type="project" value="InterPro"/>
</dbReference>
<protein>
    <recommendedName>
        <fullName evidence="4">Pseudouridine synthase</fullName>
        <ecNumber evidence="4">5.4.99.-</ecNumber>
    </recommendedName>
</protein>
<dbReference type="PROSITE" id="PS50889">
    <property type="entry name" value="S4"/>
    <property type="match status" value="1"/>
</dbReference>
<dbReference type="CDD" id="cd00165">
    <property type="entry name" value="S4"/>
    <property type="match status" value="1"/>
</dbReference>
<dbReference type="Gene3D" id="3.30.70.580">
    <property type="entry name" value="Pseudouridine synthase I, catalytic domain, N-terminal subdomain"/>
    <property type="match status" value="1"/>
</dbReference>
<dbReference type="InterPro" id="IPR000748">
    <property type="entry name" value="PsdUridine_synth_RsuA/RluB/E/F"/>
</dbReference>
<dbReference type="GO" id="GO:0005829">
    <property type="term" value="C:cytosol"/>
    <property type="evidence" value="ECO:0007669"/>
    <property type="project" value="UniProtKB-ARBA"/>
</dbReference>
<dbReference type="InterPro" id="IPR020094">
    <property type="entry name" value="TruA/RsuA/RluB/E/F_N"/>
</dbReference>
<dbReference type="FunFam" id="3.30.70.1560:FF:000001">
    <property type="entry name" value="Pseudouridine synthase"/>
    <property type="match status" value="1"/>
</dbReference>
<feature type="compositionally biased region" description="Basic residues" evidence="5">
    <location>
        <begin position="223"/>
        <end position="250"/>
    </location>
</feature>
<feature type="domain" description="Pseudouridine synthase RsuA/RluA-like" evidence="6">
    <location>
        <begin position="43"/>
        <end position="172"/>
    </location>
</feature>
<comment type="similarity">
    <text evidence="1 4">Belongs to the pseudouridine synthase RsuA family.</text>
</comment>
<name>A0A5Q2N644_9FIRM</name>
<dbReference type="EMBL" id="CP045875">
    <property type="protein sequence ID" value="QGG49413.1"/>
    <property type="molecule type" value="Genomic_DNA"/>
</dbReference>
<dbReference type="Proteomes" id="UP000366051">
    <property type="component" value="Chromosome"/>
</dbReference>
<proteinExistence type="inferred from homology"/>
<dbReference type="Pfam" id="PF00849">
    <property type="entry name" value="PseudoU_synth_2"/>
    <property type="match status" value="1"/>
</dbReference>
<evidence type="ECO:0000256" key="1">
    <source>
        <dbReference type="ARBA" id="ARBA00008348"/>
    </source>
</evidence>
<dbReference type="SUPFAM" id="SSF55120">
    <property type="entry name" value="Pseudouridine synthase"/>
    <property type="match status" value="1"/>
</dbReference>
<dbReference type="CDD" id="cd02870">
    <property type="entry name" value="PseudoU_synth_RsuA_like"/>
    <property type="match status" value="1"/>
</dbReference>
<accession>A0A5Q2N644</accession>
<evidence type="ECO:0000313" key="7">
    <source>
        <dbReference type="EMBL" id="QGG49413.1"/>
    </source>
</evidence>
<dbReference type="Gene3D" id="3.30.70.1560">
    <property type="entry name" value="Alpha-L RNA-binding motif"/>
    <property type="match status" value="1"/>
</dbReference>
<keyword evidence="2 4" id="KW-0413">Isomerase</keyword>
<evidence type="ECO:0000259" key="6">
    <source>
        <dbReference type="Pfam" id="PF00849"/>
    </source>
</evidence>
<dbReference type="SUPFAM" id="SSF55174">
    <property type="entry name" value="Alpha-L RNA-binding motif"/>
    <property type="match status" value="1"/>
</dbReference>
<evidence type="ECO:0000256" key="4">
    <source>
        <dbReference type="RuleBase" id="RU003887"/>
    </source>
</evidence>
<organism evidence="7 8">
    <name type="scientific">Heliorestis convoluta</name>
    <dbReference type="NCBI Taxonomy" id="356322"/>
    <lineage>
        <taxon>Bacteria</taxon>
        <taxon>Bacillati</taxon>
        <taxon>Bacillota</taxon>
        <taxon>Clostridia</taxon>
        <taxon>Eubacteriales</taxon>
        <taxon>Heliobacteriaceae</taxon>
        <taxon>Heliorestis</taxon>
    </lineage>
</organism>
<keyword evidence="3" id="KW-0694">RNA-binding</keyword>
<reference evidence="8" key="1">
    <citation type="submission" date="2019-11" db="EMBL/GenBank/DDBJ databases">
        <title>Genome sequence of Heliorestis convoluta strain HH, an alkaliphilic and minimalistic phototrophic bacterium from a soda lake in Egypt.</title>
        <authorList>
            <person name="Dewey E.D."/>
            <person name="Stokes L.M."/>
            <person name="Burchell B.M."/>
            <person name="Shaffer K.N."/>
            <person name="Huntington A.M."/>
            <person name="Baker J.M."/>
            <person name="Nadendla S."/>
            <person name="Giglio M.G."/>
            <person name="Touchman J.W."/>
            <person name="Blankenship R.E."/>
            <person name="Madigan M.T."/>
            <person name="Sattley W.M."/>
        </authorList>
    </citation>
    <scope>NUCLEOTIDE SEQUENCE [LARGE SCALE GENOMIC DNA]</scope>
    <source>
        <strain evidence="8">HH</strain>
    </source>
</reference>
<dbReference type="InterPro" id="IPR006145">
    <property type="entry name" value="PsdUridine_synth_RsuA/RluA"/>
</dbReference>
<sequence>MIVAGRVQINGKTVKELGVKVQEGIDQIAVDGKVIDSKEEKVYYLLNKPKGYVTTKKDPQGRPTVMNLLSEVKKRIFPVGRLDQDTTGLLLLTNDGDLAYRLTHPSFGVEKTYEVTLKGQVNAVTLSLLAKGVELEDGVTAPAKVRMIKKDKDSTTLELTIHEGRNRQVRRMGEAVGHKVISLQRLSFGPLKLQGLPEGSYRKLRPSQVAQLIKEVSSPATKKNNKGGKDHKKADSRKRTYSGLHRKRKG</sequence>
<dbReference type="InterPro" id="IPR036986">
    <property type="entry name" value="S4_RNA-bd_sf"/>
</dbReference>
<evidence type="ECO:0000256" key="5">
    <source>
        <dbReference type="SAM" id="MobiDB-lite"/>
    </source>
</evidence>
<dbReference type="PANTHER" id="PTHR47683:SF2">
    <property type="entry name" value="RNA-BINDING S4 DOMAIN-CONTAINING PROTEIN"/>
    <property type="match status" value="1"/>
</dbReference>
<dbReference type="GO" id="GO:0006364">
    <property type="term" value="P:rRNA processing"/>
    <property type="evidence" value="ECO:0007669"/>
    <property type="project" value="UniProtKB-ARBA"/>
</dbReference>
<evidence type="ECO:0000313" key="8">
    <source>
        <dbReference type="Proteomes" id="UP000366051"/>
    </source>
</evidence>
<dbReference type="GO" id="GO:0001522">
    <property type="term" value="P:pseudouridine synthesis"/>
    <property type="evidence" value="ECO:0007669"/>
    <property type="project" value="InterPro"/>
</dbReference>
<dbReference type="InterPro" id="IPR020103">
    <property type="entry name" value="PsdUridine_synth_cat_dom_sf"/>
</dbReference>
<dbReference type="InterPro" id="IPR050343">
    <property type="entry name" value="RsuA_PseudoU_synthase"/>
</dbReference>
<gene>
    <name evidence="7" type="ORF">FTV88_3348</name>
</gene>
<feature type="region of interest" description="Disordered" evidence="5">
    <location>
        <begin position="214"/>
        <end position="250"/>
    </location>
</feature>
<dbReference type="InterPro" id="IPR018496">
    <property type="entry name" value="PsdUridine_synth_RsuA/RluB_CS"/>
</dbReference>
<dbReference type="PANTHER" id="PTHR47683">
    <property type="entry name" value="PSEUDOURIDINE SYNTHASE FAMILY PROTEIN-RELATED"/>
    <property type="match status" value="1"/>
</dbReference>
<dbReference type="GO" id="GO:0003723">
    <property type="term" value="F:RNA binding"/>
    <property type="evidence" value="ECO:0007669"/>
    <property type="project" value="UniProtKB-KW"/>
</dbReference>
<dbReference type="GO" id="GO:0140098">
    <property type="term" value="F:catalytic activity, acting on RNA"/>
    <property type="evidence" value="ECO:0007669"/>
    <property type="project" value="UniProtKB-ARBA"/>
</dbReference>
<dbReference type="PROSITE" id="PS01149">
    <property type="entry name" value="PSI_RSU"/>
    <property type="match status" value="1"/>
</dbReference>
<dbReference type="KEGG" id="hcv:FTV88_3348"/>
<keyword evidence="8" id="KW-1185">Reference proteome</keyword>
<dbReference type="AlphaFoldDB" id="A0A5Q2N644"/>